<dbReference type="EMBL" id="JAJHUN010000010">
    <property type="protein sequence ID" value="KAJ4146884.1"/>
    <property type="molecule type" value="Genomic_DNA"/>
</dbReference>
<keyword evidence="3" id="KW-1185">Reference proteome</keyword>
<feature type="compositionally biased region" description="Polar residues" evidence="1">
    <location>
        <begin position="77"/>
        <end position="87"/>
    </location>
</feature>
<proteinExistence type="predicted"/>
<protein>
    <submittedName>
        <fullName evidence="2">Uncharacterized protein</fullName>
    </submittedName>
</protein>
<dbReference type="AlphaFoldDB" id="A0A9W8Q5N9"/>
<gene>
    <name evidence="2" type="ORF">LMH87_001443</name>
</gene>
<evidence type="ECO:0000256" key="1">
    <source>
        <dbReference type="SAM" id="MobiDB-lite"/>
    </source>
</evidence>
<comment type="caution">
    <text evidence="2">The sequence shown here is derived from an EMBL/GenBank/DDBJ whole genome shotgun (WGS) entry which is preliminary data.</text>
</comment>
<dbReference type="KEGG" id="amus:LMH87_001443"/>
<sequence length="172" mass="19052">MPLTSSYENGKFYNSKWFCGCDIEAPWLTSKQEQSFGEKFASCTRPRDQKCGFFLAAVNDSVARLAKASNVPPNPRTPASTRTQAWLTPGTGSSSRNVLFGGSATRTRNLNLNDSPISHRYRGGGEEQFFPSPISSIVVSWPKKPPAYLDLFSNPFAFTVRIVWTTCSNIII</sequence>
<evidence type="ECO:0000313" key="3">
    <source>
        <dbReference type="Proteomes" id="UP001144673"/>
    </source>
</evidence>
<reference evidence="2" key="1">
    <citation type="journal article" date="2023" name="Access Microbiol">
        <title>De-novo genome assembly for Akanthomyces muscarius, a biocontrol agent of insect agricultural pests.</title>
        <authorList>
            <person name="Erdos Z."/>
            <person name="Studholme D.J."/>
            <person name="Raymond B."/>
            <person name="Sharma M."/>
        </authorList>
    </citation>
    <scope>NUCLEOTIDE SEQUENCE</scope>
    <source>
        <strain evidence="2">Ve6</strain>
    </source>
</reference>
<accession>A0A9W8Q5N9</accession>
<dbReference type="Proteomes" id="UP001144673">
    <property type="component" value="Chromosome 3"/>
</dbReference>
<dbReference type="GeneID" id="80888602"/>
<name>A0A9W8Q5N9_AKAMU</name>
<organism evidence="2 3">
    <name type="scientific">Akanthomyces muscarius</name>
    <name type="common">Entomopathogenic fungus</name>
    <name type="synonym">Lecanicillium muscarium</name>
    <dbReference type="NCBI Taxonomy" id="2231603"/>
    <lineage>
        <taxon>Eukaryota</taxon>
        <taxon>Fungi</taxon>
        <taxon>Dikarya</taxon>
        <taxon>Ascomycota</taxon>
        <taxon>Pezizomycotina</taxon>
        <taxon>Sordariomycetes</taxon>
        <taxon>Hypocreomycetidae</taxon>
        <taxon>Hypocreales</taxon>
        <taxon>Cordycipitaceae</taxon>
        <taxon>Akanthomyces</taxon>
    </lineage>
</organism>
<evidence type="ECO:0000313" key="2">
    <source>
        <dbReference type="EMBL" id="KAJ4146884.1"/>
    </source>
</evidence>
<dbReference type="RefSeq" id="XP_056049825.1">
    <property type="nucleotide sequence ID" value="XM_056192716.1"/>
</dbReference>
<feature type="region of interest" description="Disordered" evidence="1">
    <location>
        <begin position="68"/>
        <end position="87"/>
    </location>
</feature>